<dbReference type="Proteomes" id="UP000663823">
    <property type="component" value="Unassembled WGS sequence"/>
</dbReference>
<evidence type="ECO:0000313" key="5">
    <source>
        <dbReference type="EMBL" id="CAF1245908.1"/>
    </source>
</evidence>
<dbReference type="EMBL" id="CAJNOO010002207">
    <property type="protein sequence ID" value="CAF1245908.1"/>
    <property type="molecule type" value="Genomic_DNA"/>
</dbReference>
<evidence type="ECO:0000313" key="6">
    <source>
        <dbReference type="EMBL" id="CAF3564120.1"/>
    </source>
</evidence>
<name>A0A818LCL8_9BILA</name>
<dbReference type="EMBL" id="CAJNOH010000059">
    <property type="protein sequence ID" value="CAF0823319.1"/>
    <property type="molecule type" value="Genomic_DNA"/>
</dbReference>
<reference evidence="6" key="1">
    <citation type="submission" date="2021-02" db="EMBL/GenBank/DDBJ databases">
        <authorList>
            <person name="Nowell W R."/>
        </authorList>
    </citation>
    <scope>NUCLEOTIDE SEQUENCE</scope>
</reference>
<evidence type="ECO:0000313" key="7">
    <source>
        <dbReference type="EMBL" id="CAF3594764.1"/>
    </source>
</evidence>
<protein>
    <submittedName>
        <fullName evidence="6">Uncharacterized protein</fullName>
    </submittedName>
</protein>
<proteinExistence type="predicted"/>
<evidence type="ECO:0000313" key="2">
    <source>
        <dbReference type="EMBL" id="CAF0823319.1"/>
    </source>
</evidence>
<evidence type="ECO:0000313" key="8">
    <source>
        <dbReference type="EMBL" id="CAF3776267.1"/>
    </source>
</evidence>
<accession>A0A818LCL8</accession>
<comment type="caution">
    <text evidence="6">The sequence shown here is derived from an EMBL/GenBank/DDBJ whole genome shotgun (WGS) entry which is preliminary data.</text>
</comment>
<dbReference type="Proteomes" id="UP000663836">
    <property type="component" value="Unassembled WGS sequence"/>
</dbReference>
<dbReference type="EMBL" id="CAJNOT010000147">
    <property type="protein sequence ID" value="CAF0864639.1"/>
    <property type="molecule type" value="Genomic_DNA"/>
</dbReference>
<dbReference type="EMBL" id="CAJOBE010000201">
    <property type="protein sequence ID" value="CAF3594764.1"/>
    <property type="molecule type" value="Genomic_DNA"/>
</dbReference>
<keyword evidence="1" id="KW-0472">Membrane</keyword>
<evidence type="ECO:0000313" key="9">
    <source>
        <dbReference type="Proteomes" id="UP000663823"/>
    </source>
</evidence>
<feature type="transmembrane region" description="Helical" evidence="1">
    <location>
        <begin position="16"/>
        <end position="43"/>
    </location>
</feature>
<dbReference type="EMBL" id="CAJOBD010001231">
    <property type="protein sequence ID" value="CAF3776267.1"/>
    <property type="molecule type" value="Genomic_DNA"/>
</dbReference>
<evidence type="ECO:0000256" key="1">
    <source>
        <dbReference type="SAM" id="Phobius"/>
    </source>
</evidence>
<dbReference type="EMBL" id="CAJOAX010000312">
    <property type="protein sequence ID" value="CAF3564120.1"/>
    <property type="molecule type" value="Genomic_DNA"/>
</dbReference>
<dbReference type="Proteomes" id="UP000663874">
    <property type="component" value="Unassembled WGS sequence"/>
</dbReference>
<dbReference type="Proteomes" id="UP000663864">
    <property type="component" value="Unassembled WGS sequence"/>
</dbReference>
<dbReference type="Proteomes" id="UP000663889">
    <property type="component" value="Unassembled WGS sequence"/>
</dbReference>
<organism evidence="6 9">
    <name type="scientific">Rotaria sordida</name>
    <dbReference type="NCBI Taxonomy" id="392033"/>
    <lineage>
        <taxon>Eukaryota</taxon>
        <taxon>Metazoa</taxon>
        <taxon>Spiralia</taxon>
        <taxon>Gnathifera</taxon>
        <taxon>Rotifera</taxon>
        <taxon>Eurotatoria</taxon>
        <taxon>Bdelloidea</taxon>
        <taxon>Philodinida</taxon>
        <taxon>Philodinidae</taxon>
        <taxon>Rotaria</taxon>
    </lineage>
</organism>
<sequence length="97" mass="10750">MVTENVDSADKTSSTAIIVTIVIMSVLCLIFLIVCIVAIIYLIKRYNQSGNVMRGGQVLQLYPSNVPKDSSEYPPPYSTLNLFHSLSAPEFTELRIP</sequence>
<keyword evidence="1" id="KW-0812">Transmembrane</keyword>
<keyword evidence="1" id="KW-1133">Transmembrane helix</keyword>
<dbReference type="Proteomes" id="UP000663854">
    <property type="component" value="Unassembled WGS sequence"/>
</dbReference>
<dbReference type="EMBL" id="CAJNOU010000120">
    <property type="protein sequence ID" value="CAF0874380.1"/>
    <property type="molecule type" value="Genomic_DNA"/>
</dbReference>
<gene>
    <name evidence="7" type="ORF">FNK824_LOCUS3106</name>
    <name evidence="8" type="ORF">JBS370_LOCUS13974</name>
    <name evidence="6" type="ORF">OTI717_LOCUS4957</name>
    <name evidence="2" type="ORF">PYM288_LOCUS5701</name>
    <name evidence="5" type="ORF">RFH988_LOCUS26917</name>
    <name evidence="4" type="ORF">SEV965_LOCUS4286</name>
    <name evidence="3" type="ORF">ZHD862_LOCUS5563</name>
</gene>
<evidence type="ECO:0000313" key="3">
    <source>
        <dbReference type="EMBL" id="CAF0864639.1"/>
    </source>
</evidence>
<dbReference type="Proteomes" id="UP000663882">
    <property type="component" value="Unassembled WGS sequence"/>
</dbReference>
<dbReference type="AlphaFoldDB" id="A0A818LCL8"/>
<evidence type="ECO:0000313" key="4">
    <source>
        <dbReference type="EMBL" id="CAF0874380.1"/>
    </source>
</evidence>